<keyword evidence="8" id="KW-0378">Hydrolase</keyword>
<accession>A0A423VK79</accession>
<comment type="catalytic activity">
    <reaction evidence="9">
        <text>adenosine + H2O + H(+) = inosine + NH4(+)</text>
        <dbReference type="Rhea" id="RHEA:24408"/>
        <dbReference type="ChEBI" id="CHEBI:15377"/>
        <dbReference type="ChEBI" id="CHEBI:15378"/>
        <dbReference type="ChEBI" id="CHEBI:16335"/>
        <dbReference type="ChEBI" id="CHEBI:17596"/>
        <dbReference type="ChEBI" id="CHEBI:28938"/>
        <dbReference type="EC" id="3.5.4.4"/>
    </reaction>
</comment>
<evidence type="ECO:0000256" key="3">
    <source>
        <dbReference type="ARBA" id="ARBA00006083"/>
    </source>
</evidence>
<dbReference type="PANTHER" id="PTHR11409">
    <property type="entry name" value="ADENOSINE DEAMINASE"/>
    <property type="match status" value="1"/>
</dbReference>
<keyword evidence="12" id="KW-1185">Reference proteome</keyword>
<evidence type="ECO:0000256" key="7">
    <source>
        <dbReference type="ARBA" id="ARBA00022729"/>
    </source>
</evidence>
<dbReference type="GO" id="GO:0046872">
    <property type="term" value="F:metal ion binding"/>
    <property type="evidence" value="ECO:0007669"/>
    <property type="project" value="UniProtKB-KW"/>
</dbReference>
<comment type="caution">
    <text evidence="11">The sequence shown here is derived from an EMBL/GenBank/DDBJ whole genome shotgun (WGS) entry which is preliminary data.</text>
</comment>
<protein>
    <recommendedName>
        <fullName evidence="4">adenosine deaminase</fullName>
        <ecNumber evidence="4">3.5.4.4</ecNumber>
    </recommendedName>
</protein>
<dbReference type="Proteomes" id="UP000285146">
    <property type="component" value="Unassembled WGS sequence"/>
</dbReference>
<evidence type="ECO:0000256" key="9">
    <source>
        <dbReference type="ARBA" id="ARBA00047764"/>
    </source>
</evidence>
<dbReference type="EC" id="3.5.4.4" evidence="4"/>
<evidence type="ECO:0000256" key="2">
    <source>
        <dbReference type="ARBA" id="ARBA00004613"/>
    </source>
</evidence>
<gene>
    <name evidence="11" type="ORF">VPNG_09987</name>
</gene>
<keyword evidence="7" id="KW-0732">Signal</keyword>
<proteinExistence type="inferred from homology"/>
<dbReference type="InterPro" id="IPR032466">
    <property type="entry name" value="Metal_Hydrolase"/>
</dbReference>
<comment type="subcellular location">
    <subcellularLocation>
        <location evidence="2">Secreted</location>
    </subcellularLocation>
</comment>
<evidence type="ECO:0000313" key="11">
    <source>
        <dbReference type="EMBL" id="ROV91406.1"/>
    </source>
</evidence>
<dbReference type="GO" id="GO:0006154">
    <property type="term" value="P:adenosine catabolic process"/>
    <property type="evidence" value="ECO:0007669"/>
    <property type="project" value="TreeGrafter"/>
</dbReference>
<dbReference type="Pfam" id="PF00962">
    <property type="entry name" value="A_deaminase"/>
    <property type="match status" value="1"/>
</dbReference>
<dbReference type="GO" id="GO:0046103">
    <property type="term" value="P:inosine biosynthetic process"/>
    <property type="evidence" value="ECO:0007669"/>
    <property type="project" value="TreeGrafter"/>
</dbReference>
<name>A0A423VK79_9PEZI</name>
<dbReference type="SUPFAM" id="SSF51556">
    <property type="entry name" value="Metallo-dependent hydrolases"/>
    <property type="match status" value="1"/>
</dbReference>
<dbReference type="InterPro" id="IPR001365">
    <property type="entry name" value="A_deaminase_dom"/>
</dbReference>
<evidence type="ECO:0000256" key="6">
    <source>
        <dbReference type="ARBA" id="ARBA00022723"/>
    </source>
</evidence>
<dbReference type="FunFam" id="3.20.20.140:FF:000017">
    <property type="entry name" value="Adenosine deaminase 2"/>
    <property type="match status" value="1"/>
</dbReference>
<keyword evidence="6" id="KW-0479">Metal-binding</keyword>
<evidence type="ECO:0000313" key="12">
    <source>
        <dbReference type="Proteomes" id="UP000285146"/>
    </source>
</evidence>
<dbReference type="AlphaFoldDB" id="A0A423VK79"/>
<dbReference type="InterPro" id="IPR006330">
    <property type="entry name" value="Ado/ade_deaminase"/>
</dbReference>
<sequence>MTRNKTERMSQNPYGWDTVASLDQIIDHKMALSGVSTPRDGDYKQKRDELRRREGALGFEWKCTRSASPKENKVNRILQALRRHDEGNIYGAEPPREGAGGQLHPRFAGDHYLSNKGLIDKTEIFKLARRAPKGAHLHIHFNACLQPSVLLDVASEMDHMYITSDLPLGNTLSRNNHRRCKIQFSIMAIKESQGNLFDPRYGDRLPMKFSEFLKEFERHYPGEDAMAWLQEKLVFREEEAHDSLQTVGGAWEEFNSRTQMMKGLFNYEKAYRTYTRRCLEDFVRDNIQYAEIRPNFMDTNQVWTDDGARKIDNVGIMEMIIDEYDRFQAETKDYFGGLKIIYCCPRSWPNEKVAGGLRECLEFKKKWPRWIAGFDLVGEEGKGKPLSAFVPEFLQFQEDCRRAGVEVPFLFHCGETLEIGSETDENLLDALLLGSKRIGHGFALARHPYVMEKMKKEGICLEVCPISNEVLGLTPRANGHSVYNLLANNVHCTVSSDNGTLFNSTLSHDFYQVLIGKHDMTLFGWKQLIEWSLEHACMSKDEYEAVHGVWARRWDEFLDWAVEEFGYFDPTPGVDH</sequence>
<comment type="similarity">
    <text evidence="3">Belongs to the metallo-dependent hydrolases superfamily. Adenosine and AMP deaminases family. ADGF subfamily.</text>
</comment>
<dbReference type="STRING" id="1230097.A0A423VK79"/>
<dbReference type="GO" id="GO:0004000">
    <property type="term" value="F:adenosine deaminase activity"/>
    <property type="evidence" value="ECO:0007669"/>
    <property type="project" value="TreeGrafter"/>
</dbReference>
<dbReference type="InParanoid" id="A0A423VK79"/>
<evidence type="ECO:0000256" key="5">
    <source>
        <dbReference type="ARBA" id="ARBA00022525"/>
    </source>
</evidence>
<comment type="cofactor">
    <cofactor evidence="1">
        <name>Zn(2+)</name>
        <dbReference type="ChEBI" id="CHEBI:29105"/>
    </cofactor>
</comment>
<dbReference type="Gene3D" id="3.20.20.140">
    <property type="entry name" value="Metal-dependent hydrolases"/>
    <property type="match status" value="1"/>
</dbReference>
<evidence type="ECO:0000256" key="8">
    <source>
        <dbReference type="ARBA" id="ARBA00022801"/>
    </source>
</evidence>
<evidence type="ECO:0000256" key="1">
    <source>
        <dbReference type="ARBA" id="ARBA00001947"/>
    </source>
</evidence>
<reference evidence="11 12" key="1">
    <citation type="submission" date="2015-09" db="EMBL/GenBank/DDBJ databases">
        <title>Host preference determinants of Valsa canker pathogens revealed by comparative genomics.</title>
        <authorList>
            <person name="Yin Z."/>
            <person name="Huang L."/>
        </authorList>
    </citation>
    <scope>NUCLEOTIDE SEQUENCE [LARGE SCALE GENOMIC DNA]</scope>
    <source>
        <strain evidence="11 12">SXYLt</strain>
    </source>
</reference>
<dbReference type="GO" id="GO:0005576">
    <property type="term" value="C:extracellular region"/>
    <property type="evidence" value="ECO:0007669"/>
    <property type="project" value="UniProtKB-SubCell"/>
</dbReference>
<dbReference type="PANTHER" id="PTHR11409:SF37">
    <property type="entry name" value="ADENOSINE DEAMINASE DOMAIN-CONTAINING PROTEIN"/>
    <property type="match status" value="1"/>
</dbReference>
<evidence type="ECO:0000259" key="10">
    <source>
        <dbReference type="Pfam" id="PF00962"/>
    </source>
</evidence>
<evidence type="ECO:0000256" key="4">
    <source>
        <dbReference type="ARBA" id="ARBA00012784"/>
    </source>
</evidence>
<keyword evidence="5" id="KW-0964">Secreted</keyword>
<dbReference type="OrthoDB" id="7202371at2759"/>
<organism evidence="11 12">
    <name type="scientific">Cytospora leucostoma</name>
    <dbReference type="NCBI Taxonomy" id="1230097"/>
    <lineage>
        <taxon>Eukaryota</taxon>
        <taxon>Fungi</taxon>
        <taxon>Dikarya</taxon>
        <taxon>Ascomycota</taxon>
        <taxon>Pezizomycotina</taxon>
        <taxon>Sordariomycetes</taxon>
        <taxon>Sordariomycetidae</taxon>
        <taxon>Diaporthales</taxon>
        <taxon>Cytosporaceae</taxon>
        <taxon>Cytospora</taxon>
    </lineage>
</organism>
<dbReference type="EMBL" id="LKEB01000091">
    <property type="protein sequence ID" value="ROV91406.1"/>
    <property type="molecule type" value="Genomic_DNA"/>
</dbReference>
<feature type="domain" description="Adenosine deaminase" evidence="10">
    <location>
        <begin position="247"/>
        <end position="545"/>
    </location>
</feature>